<dbReference type="GO" id="GO:0005829">
    <property type="term" value="C:cytosol"/>
    <property type="evidence" value="ECO:0007669"/>
    <property type="project" value="TreeGrafter"/>
</dbReference>
<feature type="binding site" evidence="10">
    <location>
        <position position="194"/>
    </location>
    <ligand>
        <name>thiamine diphosphate</name>
        <dbReference type="ChEBI" id="CHEBI:58937"/>
    </ligand>
</feature>
<dbReference type="GO" id="GO:0019288">
    <property type="term" value="P:isopentenyl diphosphate biosynthetic process, methylerythritol 4-phosphate pathway"/>
    <property type="evidence" value="ECO:0007669"/>
    <property type="project" value="TreeGrafter"/>
</dbReference>
<dbReference type="InterPro" id="IPR005475">
    <property type="entry name" value="Transketolase-like_Pyr-bd"/>
</dbReference>
<dbReference type="GO" id="GO:0000287">
    <property type="term" value="F:magnesium ion binding"/>
    <property type="evidence" value="ECO:0007669"/>
    <property type="project" value="UniProtKB-UniRule"/>
</dbReference>
<dbReference type="InterPro" id="IPR033248">
    <property type="entry name" value="Transketolase_C"/>
</dbReference>
<accession>A0A5C5YXH8</accession>
<evidence type="ECO:0000256" key="4">
    <source>
        <dbReference type="ARBA" id="ARBA00022679"/>
    </source>
</evidence>
<feature type="binding site" evidence="10">
    <location>
        <position position="165"/>
    </location>
    <ligand>
        <name>Mg(2+)</name>
        <dbReference type="ChEBI" id="CHEBI:18420"/>
    </ligand>
</feature>
<reference evidence="12 13" key="1">
    <citation type="submission" date="2019-02" db="EMBL/GenBank/DDBJ databases">
        <title>Deep-cultivation of Planctomycetes and their phenomic and genomic characterization uncovers novel biology.</title>
        <authorList>
            <person name="Wiegand S."/>
            <person name="Jogler M."/>
            <person name="Boedeker C."/>
            <person name="Pinto D."/>
            <person name="Vollmers J."/>
            <person name="Rivas-Marin E."/>
            <person name="Kohn T."/>
            <person name="Peeters S.H."/>
            <person name="Heuer A."/>
            <person name="Rast P."/>
            <person name="Oberbeckmann S."/>
            <person name="Bunk B."/>
            <person name="Jeske O."/>
            <person name="Meyerdierks A."/>
            <person name="Storesund J.E."/>
            <person name="Kallscheuer N."/>
            <person name="Luecker S."/>
            <person name="Lage O.M."/>
            <person name="Pohl T."/>
            <person name="Merkel B.J."/>
            <person name="Hornburger P."/>
            <person name="Mueller R.-W."/>
            <person name="Bruemmer F."/>
            <person name="Labrenz M."/>
            <person name="Spormann A.M."/>
            <person name="Op Den Camp H."/>
            <person name="Overmann J."/>
            <person name="Amann R."/>
            <person name="Jetten M.S.M."/>
            <person name="Mascher T."/>
            <person name="Medema M.H."/>
            <person name="Devos D.P."/>
            <person name="Kaster A.-K."/>
            <person name="Ovreas L."/>
            <person name="Rohde M."/>
            <person name="Galperin M.Y."/>
            <person name="Jogler C."/>
        </authorList>
    </citation>
    <scope>NUCLEOTIDE SEQUENCE [LARGE SCALE GENOMIC DNA]</scope>
    <source>
        <strain evidence="12 13">CA13</strain>
    </source>
</reference>
<evidence type="ECO:0000313" key="13">
    <source>
        <dbReference type="Proteomes" id="UP000315010"/>
    </source>
</evidence>
<dbReference type="Gene3D" id="3.40.50.920">
    <property type="match status" value="1"/>
</dbReference>
<dbReference type="Proteomes" id="UP000315010">
    <property type="component" value="Unassembled WGS sequence"/>
</dbReference>
<evidence type="ECO:0000256" key="9">
    <source>
        <dbReference type="ARBA" id="ARBA00023229"/>
    </source>
</evidence>
<dbReference type="SMART" id="SM00861">
    <property type="entry name" value="Transket_pyr"/>
    <property type="match status" value="1"/>
</dbReference>
<keyword evidence="4 10" id="KW-0808">Transferase</keyword>
<keyword evidence="13" id="KW-1185">Reference proteome</keyword>
<evidence type="ECO:0000256" key="1">
    <source>
        <dbReference type="ARBA" id="ARBA00004980"/>
    </source>
</evidence>
<dbReference type="FunFam" id="3.40.50.920:FF:000002">
    <property type="entry name" value="1-deoxy-D-xylulose-5-phosphate synthase"/>
    <property type="match status" value="1"/>
</dbReference>
<comment type="cofactor">
    <cofactor evidence="10">
        <name>Mg(2+)</name>
        <dbReference type="ChEBI" id="CHEBI:18420"/>
    </cofactor>
    <text evidence="10">Binds 1 Mg(2+) ion per subunit.</text>
</comment>
<dbReference type="Pfam" id="PF02779">
    <property type="entry name" value="Transket_pyr"/>
    <property type="match status" value="1"/>
</dbReference>
<dbReference type="CDD" id="cd02007">
    <property type="entry name" value="TPP_DXS"/>
    <property type="match status" value="1"/>
</dbReference>
<dbReference type="SUPFAM" id="SSF52518">
    <property type="entry name" value="Thiamin diphosphate-binding fold (THDP-binding)"/>
    <property type="match status" value="2"/>
</dbReference>
<dbReference type="Pfam" id="PF02780">
    <property type="entry name" value="Transketolase_C"/>
    <property type="match status" value="1"/>
</dbReference>
<gene>
    <name evidence="10 12" type="primary">dxs</name>
    <name evidence="12" type="ORF">CA13_06650</name>
</gene>
<evidence type="ECO:0000256" key="6">
    <source>
        <dbReference type="ARBA" id="ARBA00022842"/>
    </source>
</evidence>
<dbReference type="EC" id="2.2.1.7" evidence="10"/>
<dbReference type="RefSeq" id="WP_419193868.1">
    <property type="nucleotide sequence ID" value="NZ_SJPJ01000001.1"/>
</dbReference>
<comment type="subunit">
    <text evidence="3 10">Homodimer.</text>
</comment>
<dbReference type="InterPro" id="IPR029061">
    <property type="entry name" value="THDP-binding"/>
</dbReference>
<dbReference type="Pfam" id="PF13292">
    <property type="entry name" value="DXP_synthase_N"/>
    <property type="match status" value="1"/>
</dbReference>
<dbReference type="GO" id="GO:0030976">
    <property type="term" value="F:thiamine pyrophosphate binding"/>
    <property type="evidence" value="ECO:0007669"/>
    <property type="project" value="UniProtKB-UniRule"/>
</dbReference>
<feature type="binding site" evidence="10">
    <location>
        <position position="194"/>
    </location>
    <ligand>
        <name>Mg(2+)</name>
        <dbReference type="ChEBI" id="CHEBI:18420"/>
    </ligand>
</feature>
<name>A0A5C5YXH8_9BACT</name>
<dbReference type="PANTHER" id="PTHR43322:SF5">
    <property type="entry name" value="1-DEOXY-D-XYLULOSE-5-PHOSPHATE SYNTHASE, CHLOROPLASTIC"/>
    <property type="match status" value="1"/>
</dbReference>
<feature type="binding site" evidence="10">
    <location>
        <position position="305"/>
    </location>
    <ligand>
        <name>thiamine diphosphate</name>
        <dbReference type="ChEBI" id="CHEBI:58937"/>
    </ligand>
</feature>
<organism evidence="12 13">
    <name type="scientific">Novipirellula herctigrandis</name>
    <dbReference type="NCBI Taxonomy" id="2527986"/>
    <lineage>
        <taxon>Bacteria</taxon>
        <taxon>Pseudomonadati</taxon>
        <taxon>Planctomycetota</taxon>
        <taxon>Planctomycetia</taxon>
        <taxon>Pirellulales</taxon>
        <taxon>Pirellulaceae</taxon>
        <taxon>Novipirellula</taxon>
    </lineage>
</organism>
<keyword evidence="5 10" id="KW-0479">Metal-binding</keyword>
<evidence type="ECO:0000256" key="7">
    <source>
        <dbReference type="ARBA" id="ARBA00022977"/>
    </source>
</evidence>
<evidence type="ECO:0000256" key="2">
    <source>
        <dbReference type="ARBA" id="ARBA00011081"/>
    </source>
</evidence>
<dbReference type="NCBIfam" id="TIGR00204">
    <property type="entry name" value="dxs"/>
    <property type="match status" value="1"/>
</dbReference>
<feature type="binding site" evidence="10">
    <location>
        <begin position="133"/>
        <end position="135"/>
    </location>
    <ligand>
        <name>thiamine diphosphate</name>
        <dbReference type="ChEBI" id="CHEBI:58937"/>
    </ligand>
</feature>
<sequence length="655" mass="71695">MERLLADTMMNTPEKAAAKHPLLASLADATPLRRMSRDELACLAAETRDVLCNLLATRTAHFASNLGVVELCIALHCEFDFRTDRLIWDTGHQIYPHKLVTGRYHQFPAIRTQGGLMGYPNPHESVYDLFMTGHAGASVSTAVGLRSGDVLNGNEKRRTVAVIGDGAFPCGMVFEAMNNAGELEEDMTIVLNDNKMSICPRVGAVATYLDRLRSNPYYTGLKTEVIRLLDRVPMFGDPTERLLAQMKEGVKAGLLGGMLFEELGIRYVGPIDGHDVALMRKYLAMAREMKGPVLLHVVTEKGHGYKPAAEDPVFFHTPPAFQEETGKPIATASSGCPPFTLHARNAISRAMAEDERVTIITAAMCQGNKLEPVREQFPDRFFDVGICESHAVAFAAGQCKTGLRPIVDIYSTFLQRSYDQIFQEVALQDLPVVFMIDRAGLTGPDGPTHHGVYDLGYLRLFPNMVVMAPGYAAEVDMMLCKGLTHEHPVAIRYPKASAIELESLGLNHSPAPIEIGKSERIREGRDGTIVACGAMLDQALATAELLSSATEHSLNVGVVNARFVKPIDHAMVRETMSEGKFVITLEEHTKVGGFGSAFLESAVQQRLDTRLIHLLGLSDTFIDHGDRHELLAQQGLGAEQIAQTCREASSLVNAF</sequence>
<dbReference type="InterPro" id="IPR009014">
    <property type="entry name" value="Transketo_C/PFOR_II"/>
</dbReference>
<comment type="catalytic activity">
    <reaction evidence="10">
        <text>D-glyceraldehyde 3-phosphate + pyruvate + H(+) = 1-deoxy-D-xylulose 5-phosphate + CO2</text>
        <dbReference type="Rhea" id="RHEA:12605"/>
        <dbReference type="ChEBI" id="CHEBI:15361"/>
        <dbReference type="ChEBI" id="CHEBI:15378"/>
        <dbReference type="ChEBI" id="CHEBI:16526"/>
        <dbReference type="ChEBI" id="CHEBI:57792"/>
        <dbReference type="ChEBI" id="CHEBI:59776"/>
        <dbReference type="EC" id="2.2.1.7"/>
    </reaction>
</comment>
<evidence type="ECO:0000313" key="12">
    <source>
        <dbReference type="EMBL" id="TWT79267.1"/>
    </source>
</evidence>
<evidence type="ECO:0000256" key="5">
    <source>
        <dbReference type="ARBA" id="ARBA00022723"/>
    </source>
</evidence>
<dbReference type="UniPathway" id="UPA00064">
    <property type="reaction ID" value="UER00091"/>
</dbReference>
<protein>
    <recommendedName>
        <fullName evidence="10">1-deoxy-D-xylulose-5-phosphate synthase</fullName>
        <ecNumber evidence="10">2.2.1.7</ecNumber>
    </recommendedName>
    <alternativeName>
        <fullName evidence="10">1-deoxyxylulose-5-phosphate synthase</fullName>
        <shortName evidence="10">DXP synthase</shortName>
        <shortName evidence="10">DXPS</shortName>
    </alternativeName>
</protein>
<evidence type="ECO:0000256" key="10">
    <source>
        <dbReference type="HAMAP-Rule" id="MF_00315"/>
    </source>
</evidence>
<dbReference type="Gene3D" id="3.40.50.970">
    <property type="match status" value="2"/>
</dbReference>
<dbReference type="InterPro" id="IPR020826">
    <property type="entry name" value="Transketolase_BS"/>
</dbReference>
<dbReference type="GO" id="GO:0016114">
    <property type="term" value="P:terpenoid biosynthetic process"/>
    <property type="evidence" value="ECO:0007669"/>
    <property type="project" value="UniProtKB-UniRule"/>
</dbReference>
<dbReference type="SUPFAM" id="SSF52922">
    <property type="entry name" value="TK C-terminal domain-like"/>
    <property type="match status" value="1"/>
</dbReference>
<dbReference type="GO" id="GO:0009228">
    <property type="term" value="P:thiamine biosynthetic process"/>
    <property type="evidence" value="ECO:0007669"/>
    <property type="project" value="UniProtKB-UniRule"/>
</dbReference>
<feature type="binding site" evidence="10">
    <location>
        <position position="92"/>
    </location>
    <ligand>
        <name>thiamine diphosphate</name>
        <dbReference type="ChEBI" id="CHEBI:58937"/>
    </ligand>
</feature>
<comment type="function">
    <text evidence="10">Catalyzes the acyloin condensation reaction between C atoms 2 and 3 of pyruvate and glyceraldehyde 3-phosphate to yield 1-deoxy-D-xylulose-5-phosphate (DXP).</text>
</comment>
<comment type="cofactor">
    <cofactor evidence="10">
        <name>thiamine diphosphate</name>
        <dbReference type="ChEBI" id="CHEBI:58937"/>
    </cofactor>
    <text evidence="10">Binds 1 thiamine pyrophosphate per subunit.</text>
</comment>
<evidence type="ECO:0000256" key="8">
    <source>
        <dbReference type="ARBA" id="ARBA00023052"/>
    </source>
</evidence>
<dbReference type="InterPro" id="IPR005477">
    <property type="entry name" value="Dxylulose-5-P_synthase"/>
</dbReference>
<comment type="similarity">
    <text evidence="2 10">Belongs to the transketolase family. DXPS subfamily.</text>
</comment>
<keyword evidence="6 10" id="KW-0460">Magnesium</keyword>
<feature type="domain" description="Transketolase-like pyrimidine-binding" evidence="11">
    <location>
        <begin position="337"/>
        <end position="501"/>
    </location>
</feature>
<keyword evidence="9 10" id="KW-0414">Isoprene biosynthesis</keyword>
<dbReference type="PANTHER" id="PTHR43322">
    <property type="entry name" value="1-D-DEOXYXYLULOSE 5-PHOSPHATE SYNTHASE-RELATED"/>
    <property type="match status" value="1"/>
</dbReference>
<comment type="caution">
    <text evidence="12">The sequence shown here is derived from an EMBL/GenBank/DDBJ whole genome shotgun (WGS) entry which is preliminary data.</text>
</comment>
<proteinExistence type="inferred from homology"/>
<dbReference type="CDD" id="cd07033">
    <property type="entry name" value="TPP_PYR_DXS_TK_like"/>
    <property type="match status" value="1"/>
</dbReference>
<keyword evidence="7 10" id="KW-0784">Thiamine biosynthesis</keyword>
<feature type="binding site" evidence="10">
    <location>
        <begin position="166"/>
        <end position="167"/>
    </location>
    <ligand>
        <name>thiamine diphosphate</name>
        <dbReference type="ChEBI" id="CHEBI:58937"/>
    </ligand>
</feature>
<comment type="pathway">
    <text evidence="1 10">Metabolic intermediate biosynthesis; 1-deoxy-D-xylulose 5-phosphate biosynthesis; 1-deoxy-D-xylulose 5-phosphate from D-glyceraldehyde 3-phosphate and pyruvate: step 1/1.</text>
</comment>
<evidence type="ECO:0000259" key="11">
    <source>
        <dbReference type="SMART" id="SM00861"/>
    </source>
</evidence>
<dbReference type="HAMAP" id="MF_00315">
    <property type="entry name" value="DXP_synth"/>
    <property type="match status" value="1"/>
</dbReference>
<evidence type="ECO:0000256" key="3">
    <source>
        <dbReference type="ARBA" id="ARBA00011738"/>
    </source>
</evidence>
<dbReference type="AlphaFoldDB" id="A0A5C5YXH8"/>
<dbReference type="GO" id="GO:0008661">
    <property type="term" value="F:1-deoxy-D-xylulose-5-phosphate synthase activity"/>
    <property type="evidence" value="ECO:0007669"/>
    <property type="project" value="UniProtKB-UniRule"/>
</dbReference>
<keyword evidence="8 10" id="KW-0786">Thiamine pyrophosphate</keyword>
<dbReference type="EMBL" id="SJPJ01000001">
    <property type="protein sequence ID" value="TWT79267.1"/>
    <property type="molecule type" value="Genomic_DNA"/>
</dbReference>
<feature type="binding site" evidence="10">
    <location>
        <position position="388"/>
    </location>
    <ligand>
        <name>thiamine diphosphate</name>
        <dbReference type="ChEBI" id="CHEBI:58937"/>
    </ligand>
</feature>
<dbReference type="NCBIfam" id="NF003933">
    <property type="entry name" value="PRK05444.2-2"/>
    <property type="match status" value="1"/>
</dbReference>
<dbReference type="PROSITE" id="PS00802">
    <property type="entry name" value="TRANSKETOLASE_2"/>
    <property type="match status" value="1"/>
</dbReference>